<dbReference type="Pfam" id="PF04773">
    <property type="entry name" value="FecR"/>
    <property type="match status" value="1"/>
</dbReference>
<reference evidence="5" key="1">
    <citation type="journal article" date="2019" name="Int. J. Syst. Evol. Microbiol.">
        <title>The Global Catalogue of Microorganisms (GCM) 10K type strain sequencing project: providing services to taxonomists for standard genome sequencing and annotation.</title>
        <authorList>
            <consortium name="The Broad Institute Genomics Platform"/>
            <consortium name="The Broad Institute Genome Sequencing Center for Infectious Disease"/>
            <person name="Wu L."/>
            <person name="Ma J."/>
        </authorList>
    </citation>
    <scope>NUCLEOTIDE SEQUENCE [LARGE SCALE GENOMIC DNA]</scope>
    <source>
        <strain evidence="5">JCM 16601</strain>
    </source>
</reference>
<dbReference type="EMBL" id="BAAAZC010000002">
    <property type="protein sequence ID" value="GAA3958148.1"/>
    <property type="molecule type" value="Genomic_DNA"/>
</dbReference>
<dbReference type="PANTHER" id="PTHR30273:SF2">
    <property type="entry name" value="PROTEIN FECR"/>
    <property type="match status" value="1"/>
</dbReference>
<keyword evidence="5" id="KW-1185">Reference proteome</keyword>
<dbReference type="RefSeq" id="WP_259092631.1">
    <property type="nucleotide sequence ID" value="NZ_BAAAZC010000002.1"/>
</dbReference>
<accession>A0ABP7P1J6</accession>
<proteinExistence type="predicted"/>
<dbReference type="InterPro" id="IPR012373">
    <property type="entry name" value="Ferrdict_sens_TM"/>
</dbReference>
<feature type="domain" description="Protein FecR C-terminal" evidence="3">
    <location>
        <begin position="259"/>
        <end position="325"/>
    </location>
</feature>
<dbReference type="InterPro" id="IPR006860">
    <property type="entry name" value="FecR"/>
</dbReference>
<comment type="caution">
    <text evidence="4">The sequence shown here is derived from an EMBL/GenBank/DDBJ whole genome shotgun (WGS) entry which is preliminary data.</text>
</comment>
<evidence type="ECO:0000313" key="5">
    <source>
        <dbReference type="Proteomes" id="UP001500742"/>
    </source>
</evidence>
<dbReference type="PANTHER" id="PTHR30273">
    <property type="entry name" value="PERIPLASMIC SIGNAL SENSOR AND SIGMA FACTOR ACTIVATOR FECR-RELATED"/>
    <property type="match status" value="1"/>
</dbReference>
<evidence type="ECO:0000259" key="3">
    <source>
        <dbReference type="Pfam" id="PF16344"/>
    </source>
</evidence>
<keyword evidence="1" id="KW-0812">Transmembrane</keyword>
<name>A0ABP7P1J6_9SPHI</name>
<dbReference type="Pfam" id="PF16344">
    <property type="entry name" value="FecR_C"/>
    <property type="match status" value="1"/>
</dbReference>
<keyword evidence="1" id="KW-1133">Transmembrane helix</keyword>
<dbReference type="PIRSF" id="PIRSF018266">
    <property type="entry name" value="FecR"/>
    <property type="match status" value="1"/>
</dbReference>
<protein>
    <submittedName>
        <fullName evidence="4">FecR family protein</fullName>
    </submittedName>
</protein>
<dbReference type="Proteomes" id="UP001500742">
    <property type="component" value="Unassembled WGS sequence"/>
</dbReference>
<gene>
    <name evidence="4" type="ORF">GCM10022210_01800</name>
</gene>
<feature type="transmembrane region" description="Helical" evidence="1">
    <location>
        <begin position="84"/>
        <end position="101"/>
    </location>
</feature>
<evidence type="ECO:0000259" key="2">
    <source>
        <dbReference type="Pfam" id="PF04773"/>
    </source>
</evidence>
<evidence type="ECO:0000256" key="1">
    <source>
        <dbReference type="SAM" id="Phobius"/>
    </source>
</evidence>
<dbReference type="InterPro" id="IPR032508">
    <property type="entry name" value="FecR_C"/>
</dbReference>
<feature type="domain" description="FecR protein" evidence="2">
    <location>
        <begin position="117"/>
        <end position="212"/>
    </location>
</feature>
<dbReference type="Gene3D" id="3.55.50.30">
    <property type="match status" value="1"/>
</dbReference>
<dbReference type="Gene3D" id="2.60.120.1440">
    <property type="match status" value="1"/>
</dbReference>
<organism evidence="4 5">
    <name type="scientific">Mucilaginibacter dorajii</name>
    <dbReference type="NCBI Taxonomy" id="692994"/>
    <lineage>
        <taxon>Bacteria</taxon>
        <taxon>Pseudomonadati</taxon>
        <taxon>Bacteroidota</taxon>
        <taxon>Sphingobacteriia</taxon>
        <taxon>Sphingobacteriales</taxon>
        <taxon>Sphingobacteriaceae</taxon>
        <taxon>Mucilaginibacter</taxon>
    </lineage>
</organism>
<evidence type="ECO:0000313" key="4">
    <source>
        <dbReference type="EMBL" id="GAA3958148.1"/>
    </source>
</evidence>
<sequence>MDKDQVKLLAKKYMNGTASPDEKALLNQWYDAVHQNEEEPLHVDNHESAEEVKQRIFNSLQQKLQVAPPTSGTHKTKYVVLKRLTQVAAAAAVLAIGFFVFKPADKPAVIKVAENQVVKVAENRVLHITLPDGSRVWLKAGSVFRYPKSFAGKTRQVELVEGRAFFDIKHLSDHPFIVKTKNLDVNVLGTSFDVSSYKKEGKTRVSVVTGKVGITMPNSTDKKAIFLLPRQAIVLNYATHHVVKEIVNQPVTAWCKNNTVFEQEKLENVFKALEKEYNTTITIENKKLLDERISIVVGSQHLDSIIQVLSYAKHFKYQIANDSTVVIK</sequence>
<keyword evidence="1" id="KW-0472">Membrane</keyword>